<gene>
    <name evidence="4" type="primary">TTC39C</name>
</gene>
<evidence type="ECO:0000256" key="2">
    <source>
        <dbReference type="ARBA" id="ARBA00022803"/>
    </source>
</evidence>
<dbReference type="InterPro" id="IPR019412">
    <property type="entry name" value="IML2/TPR_39"/>
</dbReference>
<dbReference type="Ensembl" id="ENSOMYT00000086040.2">
    <property type="protein sequence ID" value="ENSOMYP00000078963.2"/>
    <property type="gene ID" value="ENSOMYG00000036476.2"/>
</dbReference>
<comment type="similarity">
    <text evidence="1">Belongs to the TTC39 family.</text>
</comment>
<reference evidence="4" key="1">
    <citation type="submission" date="2020-07" db="EMBL/GenBank/DDBJ databases">
        <title>A long reads based de novo assembly of the rainbow trout Arlee double haploid line genome.</title>
        <authorList>
            <person name="Gao G."/>
            <person name="Palti Y."/>
        </authorList>
    </citation>
    <scope>NUCLEOTIDE SEQUENCE [LARGE SCALE GENOMIC DNA]</scope>
</reference>
<evidence type="ECO:0000313" key="4">
    <source>
        <dbReference type="Ensembl" id="ENSOMYP00000078963.2"/>
    </source>
</evidence>
<dbReference type="Pfam" id="PF10300">
    <property type="entry name" value="Iml2-TPR_39"/>
    <property type="match status" value="1"/>
</dbReference>
<dbReference type="SUPFAM" id="SSF48452">
    <property type="entry name" value="TPR-like"/>
    <property type="match status" value="1"/>
</dbReference>
<dbReference type="GO" id="GO:0032474">
    <property type="term" value="P:otolith morphogenesis"/>
    <property type="evidence" value="ECO:0007669"/>
    <property type="project" value="TreeGrafter"/>
</dbReference>
<keyword evidence="5" id="KW-1185">Reference proteome</keyword>
<name>A0A8C7TAR7_ONCMY</name>
<feature type="compositionally biased region" description="Polar residues" evidence="3">
    <location>
        <begin position="177"/>
        <end position="202"/>
    </location>
</feature>
<proteinExistence type="inferred from homology"/>
<reference evidence="4" key="2">
    <citation type="submission" date="2025-08" db="UniProtKB">
        <authorList>
            <consortium name="Ensembl"/>
        </authorList>
    </citation>
    <scope>IDENTIFICATION</scope>
</reference>
<dbReference type="GO" id="GO:0060271">
    <property type="term" value="P:cilium assembly"/>
    <property type="evidence" value="ECO:0007669"/>
    <property type="project" value="TreeGrafter"/>
</dbReference>
<dbReference type="Proteomes" id="UP000694395">
    <property type="component" value="Chromosome 28"/>
</dbReference>
<sequence>MADPEPSQQQEETEQIDDAELAFKGINMLLNNGFKESDELFRKYRTHSPLMSFGASFVSFLNAMMTFEEEKMQTAFDDLRATERLCERDNAGVIETIKNKIRRSDPQRSGVAIVDRLQRQILVADCQVYLAVLSFIKQELSAYIRGGWILRKAWKMYNKCYSDISQLQDCSKRRSSDQQVSPSPSTDQANHGATKLPTQRTNGVSPEALARLKGSVSFGYGLFHLCISMIPPHLLKIVNLLGFPGDRHQGLSALAYASESKDMKAPLATLALLWYHTVVQPFFTLDGSDTQAGLMEAKAILQRKEPVYPNSSLFIFFKGRVQRLECQINSAVTSFQNALELATDQREIQHVCLYEIGWCSMMELKCGDAYKAFQRLATESRWSQCYYTYLTGVCQGASGDLEGAAAVFKDVHKLLKRNNNQIEQFSMQRAERLSKHAPSRELCILAVIEVLYLWKALPNCSTSKLQTMSQVLQELDDISFAGLKNLLLGDIHRCLGNMNDSIQCFDLAARDEMGHQNNSYVQPYSIYELGCVLLDSPEVSSKGRALMLQAKENYAGYDFENRLHVRIHSALASMREMTPP</sequence>
<organism evidence="4 5">
    <name type="scientific">Oncorhynchus mykiss</name>
    <name type="common">Rainbow trout</name>
    <name type="synonym">Salmo gairdneri</name>
    <dbReference type="NCBI Taxonomy" id="8022"/>
    <lineage>
        <taxon>Eukaryota</taxon>
        <taxon>Metazoa</taxon>
        <taxon>Chordata</taxon>
        <taxon>Craniata</taxon>
        <taxon>Vertebrata</taxon>
        <taxon>Euteleostomi</taxon>
        <taxon>Actinopterygii</taxon>
        <taxon>Neopterygii</taxon>
        <taxon>Teleostei</taxon>
        <taxon>Protacanthopterygii</taxon>
        <taxon>Salmoniformes</taxon>
        <taxon>Salmonidae</taxon>
        <taxon>Salmoninae</taxon>
        <taxon>Oncorhynchus</taxon>
    </lineage>
</organism>
<evidence type="ECO:0000256" key="3">
    <source>
        <dbReference type="SAM" id="MobiDB-lite"/>
    </source>
</evidence>
<evidence type="ECO:0000313" key="5">
    <source>
        <dbReference type="Proteomes" id="UP000694395"/>
    </source>
</evidence>
<dbReference type="PANTHER" id="PTHR31859:SF1">
    <property type="entry name" value="TETRATRICOPEPTIDE REPEAT PROTEIN 39C"/>
    <property type="match status" value="1"/>
</dbReference>
<evidence type="ECO:0000256" key="1">
    <source>
        <dbReference type="ARBA" id="ARBA00006400"/>
    </source>
</evidence>
<dbReference type="Gene3D" id="1.25.40.10">
    <property type="entry name" value="Tetratricopeptide repeat domain"/>
    <property type="match status" value="1"/>
</dbReference>
<dbReference type="PANTHER" id="PTHR31859">
    <property type="entry name" value="TETRATRICOPEPTIDE REPEAT PROTEIN 39 FAMILY MEMBER"/>
    <property type="match status" value="1"/>
</dbReference>
<feature type="region of interest" description="Disordered" evidence="3">
    <location>
        <begin position="172"/>
        <end position="202"/>
    </location>
</feature>
<dbReference type="GeneTree" id="ENSGT00950000182917"/>
<dbReference type="InterPro" id="IPR011990">
    <property type="entry name" value="TPR-like_helical_dom_sf"/>
</dbReference>
<reference evidence="4" key="3">
    <citation type="submission" date="2025-09" db="UniProtKB">
        <authorList>
            <consortium name="Ensembl"/>
        </authorList>
    </citation>
    <scope>IDENTIFICATION</scope>
</reference>
<protein>
    <submittedName>
        <fullName evidence="4">Tetratricopeptide repeat domain 39C</fullName>
    </submittedName>
</protein>
<keyword evidence="2" id="KW-0802">TPR repeat</keyword>
<accession>A0A8C7TAR7</accession>
<dbReference type="AlphaFoldDB" id="A0A8C7TAR7"/>